<evidence type="ECO:0000313" key="7">
    <source>
        <dbReference type="Proteomes" id="UP000318380"/>
    </source>
</evidence>
<reference evidence="6 7" key="1">
    <citation type="submission" date="2019-06" db="EMBL/GenBank/DDBJ databases">
        <title>Sequencing the genomes of 1000 actinobacteria strains.</title>
        <authorList>
            <person name="Klenk H.-P."/>
        </authorList>
    </citation>
    <scope>NUCLEOTIDE SEQUENCE [LARGE SCALE GENOMIC DNA]</scope>
    <source>
        <strain evidence="6 7">DSM 24683</strain>
    </source>
</reference>
<accession>A0A561BUC7</accession>
<dbReference type="InterPro" id="IPR011990">
    <property type="entry name" value="TPR-like_helical_dom_sf"/>
</dbReference>
<proteinExistence type="predicted"/>
<name>A0A561BUC7_9ACTN</name>
<sequence>MTVQRATGRSDGEPGPHVLRPFDELRPKVRRRRTGRPGSRIRPPAQSFRVVERQRLLDRVSQAVERHPFTLVSAPAGSGKTVLTSTWSKRQAESSPVAWLSLADTDDDAGRFWADLRYALADVSVDAGRTPYAVRAGAGDVDVLSEQLLRLDEPVVLVLDAAEHVRGAAVFDQLDRLIDTAGERLRVLMTTRADPPMPLHRYRLEGTLAEIRHDELAFTGPEVEAMLDPGKKVPEATTRQVLDRTEGWAAGVRLAALALRSGEHRAPLDGLADDYLLAEVFDGLSGPDRDFLLKVSLAEELTADLGTALTGRTDAGELLRRMAAGNTFVQPIRGRPQWYRIHPLFRDLLRAEAARTMPAAIDALHGRAADWLAGQGELVPAVRRACEQEDWVRAAGFVVSARGVGELLLAPPTSSVLGGCLAAMPDLDSADVRLVRAALAVGRDDLVSARTSLASCAAPDEAGDDWSLSAAVVTTRLSDMAGRTDDTLAAARIAREHLSRHPVARDRRLQQLNALVLNAEGTAYLRSGDLDGACAVLGDAVRSAAAVDCAELRLRSVATLALAEVCRGRLSRGQGLADTAERLASECVAERRPAATHLAHAWVALERQDLSRAQRSLDRARRLHETRDDALLSSVSALLRARLMRDRGDRVGARCVLRSPVASTQWLQSFVDIEAAGVGLPRAVGDAYPAVSVSQQVQELLENAQTQWGDGDTRGGRADVAKALSLARGERIRRPFAHTSARIRAMIRTDHALRSLAGWLRPEQTAGVLRPGDDPAPIIEDLSERELEVLRHLAALLTTEEIAAELFISVNTVKTHVRKILRKLSVANRNEAVRRAWDLHLV</sequence>
<dbReference type="RefSeq" id="WP_145808111.1">
    <property type="nucleotide sequence ID" value="NZ_VIVK01000001.1"/>
</dbReference>
<dbReference type="Gene3D" id="1.10.10.10">
    <property type="entry name" value="Winged helix-like DNA-binding domain superfamily/Winged helix DNA-binding domain"/>
    <property type="match status" value="1"/>
</dbReference>
<evidence type="ECO:0000259" key="5">
    <source>
        <dbReference type="PROSITE" id="PS50043"/>
    </source>
</evidence>
<evidence type="ECO:0000256" key="3">
    <source>
        <dbReference type="ARBA" id="ARBA00023163"/>
    </source>
</evidence>
<dbReference type="InterPro" id="IPR016032">
    <property type="entry name" value="Sig_transdc_resp-reg_C-effctor"/>
</dbReference>
<dbReference type="SUPFAM" id="SSF52540">
    <property type="entry name" value="P-loop containing nucleoside triphosphate hydrolases"/>
    <property type="match status" value="1"/>
</dbReference>
<feature type="domain" description="HTH luxR-type" evidence="5">
    <location>
        <begin position="775"/>
        <end position="840"/>
    </location>
</feature>
<dbReference type="PANTHER" id="PTHR44688:SF25">
    <property type="entry name" value="HTH LUXR-TYPE DOMAIN-CONTAINING PROTEIN"/>
    <property type="match status" value="1"/>
</dbReference>
<dbReference type="Pfam" id="PF00196">
    <property type="entry name" value="GerE"/>
    <property type="match status" value="1"/>
</dbReference>
<dbReference type="SUPFAM" id="SSF46894">
    <property type="entry name" value="C-terminal effector domain of the bipartite response regulators"/>
    <property type="match status" value="1"/>
</dbReference>
<keyword evidence="7" id="KW-1185">Reference proteome</keyword>
<dbReference type="PROSITE" id="PS50043">
    <property type="entry name" value="HTH_LUXR_2"/>
    <property type="match status" value="1"/>
</dbReference>
<dbReference type="PANTHER" id="PTHR44688">
    <property type="entry name" value="DNA-BINDING TRANSCRIPTIONAL ACTIVATOR DEVR_DOSR"/>
    <property type="match status" value="1"/>
</dbReference>
<dbReference type="SMART" id="SM00421">
    <property type="entry name" value="HTH_LUXR"/>
    <property type="match status" value="1"/>
</dbReference>
<feature type="compositionally biased region" description="Basic and acidic residues" evidence="4">
    <location>
        <begin position="8"/>
        <end position="27"/>
    </location>
</feature>
<evidence type="ECO:0000256" key="4">
    <source>
        <dbReference type="SAM" id="MobiDB-lite"/>
    </source>
</evidence>
<comment type="caution">
    <text evidence="6">The sequence shown here is derived from an EMBL/GenBank/DDBJ whole genome shotgun (WGS) entry which is preliminary data.</text>
</comment>
<keyword evidence="1" id="KW-0805">Transcription regulation</keyword>
<evidence type="ECO:0000313" key="6">
    <source>
        <dbReference type="EMBL" id="TWD82486.1"/>
    </source>
</evidence>
<dbReference type="Gene3D" id="1.25.40.10">
    <property type="entry name" value="Tetratricopeptide repeat domain"/>
    <property type="match status" value="1"/>
</dbReference>
<dbReference type="InterPro" id="IPR000792">
    <property type="entry name" value="Tscrpt_reg_LuxR_C"/>
</dbReference>
<feature type="region of interest" description="Disordered" evidence="4">
    <location>
        <begin position="1"/>
        <end position="45"/>
    </location>
</feature>
<dbReference type="CDD" id="cd06170">
    <property type="entry name" value="LuxR_C_like"/>
    <property type="match status" value="1"/>
</dbReference>
<dbReference type="InterPro" id="IPR027417">
    <property type="entry name" value="P-loop_NTPase"/>
</dbReference>
<dbReference type="GO" id="GO:0003677">
    <property type="term" value="F:DNA binding"/>
    <property type="evidence" value="ECO:0007669"/>
    <property type="project" value="UniProtKB-KW"/>
</dbReference>
<dbReference type="Gene3D" id="3.40.50.300">
    <property type="entry name" value="P-loop containing nucleotide triphosphate hydrolases"/>
    <property type="match status" value="1"/>
</dbReference>
<dbReference type="EMBL" id="VIVK01000001">
    <property type="protein sequence ID" value="TWD82486.1"/>
    <property type="molecule type" value="Genomic_DNA"/>
</dbReference>
<dbReference type="GO" id="GO:0006355">
    <property type="term" value="P:regulation of DNA-templated transcription"/>
    <property type="evidence" value="ECO:0007669"/>
    <property type="project" value="InterPro"/>
</dbReference>
<evidence type="ECO:0000256" key="2">
    <source>
        <dbReference type="ARBA" id="ARBA00023125"/>
    </source>
</evidence>
<dbReference type="AlphaFoldDB" id="A0A561BUC7"/>
<keyword evidence="2" id="KW-0238">DNA-binding</keyword>
<dbReference type="InterPro" id="IPR036388">
    <property type="entry name" value="WH-like_DNA-bd_sf"/>
</dbReference>
<dbReference type="PRINTS" id="PR00038">
    <property type="entry name" value="HTHLUXR"/>
</dbReference>
<keyword evidence="3" id="KW-0804">Transcription</keyword>
<organism evidence="6 7">
    <name type="scientific">Kribbella amoyensis</name>
    <dbReference type="NCBI Taxonomy" id="996641"/>
    <lineage>
        <taxon>Bacteria</taxon>
        <taxon>Bacillati</taxon>
        <taxon>Actinomycetota</taxon>
        <taxon>Actinomycetes</taxon>
        <taxon>Propionibacteriales</taxon>
        <taxon>Kribbellaceae</taxon>
        <taxon>Kribbella</taxon>
    </lineage>
</organism>
<dbReference type="SUPFAM" id="SSF48452">
    <property type="entry name" value="TPR-like"/>
    <property type="match status" value="1"/>
</dbReference>
<dbReference type="Proteomes" id="UP000318380">
    <property type="component" value="Unassembled WGS sequence"/>
</dbReference>
<dbReference type="InterPro" id="IPR059106">
    <property type="entry name" value="WHD_MalT"/>
</dbReference>
<gene>
    <name evidence="6" type="ORF">FB561_3619</name>
</gene>
<evidence type="ECO:0000256" key="1">
    <source>
        <dbReference type="ARBA" id="ARBA00023015"/>
    </source>
</evidence>
<protein>
    <submittedName>
        <fullName evidence="6">LuxR family maltose regulon positive regulatory protein</fullName>
    </submittedName>
</protein>
<dbReference type="Pfam" id="PF25873">
    <property type="entry name" value="WHD_MalT"/>
    <property type="match status" value="1"/>
</dbReference>
<dbReference type="OrthoDB" id="134985at2"/>